<dbReference type="Proteomes" id="UP000182241">
    <property type="component" value="Unassembled WGS sequence"/>
</dbReference>
<accession>A0A1H4LJP9</accession>
<name>A0A1H4LJP9_TSUTY</name>
<evidence type="ECO:0000313" key="2">
    <source>
        <dbReference type="EMBL" id="SEB70924.1"/>
    </source>
</evidence>
<protein>
    <submittedName>
        <fullName evidence="2">Acid stress chaperone HdeA</fullName>
    </submittedName>
</protein>
<dbReference type="STRING" id="57704.SAMN04489793_0605"/>
<gene>
    <name evidence="2" type="ORF">SAMN04489793_0605</name>
</gene>
<organism evidence="2 3">
    <name type="scientific">Tsukamurella tyrosinosolvens</name>
    <dbReference type="NCBI Taxonomy" id="57704"/>
    <lineage>
        <taxon>Bacteria</taxon>
        <taxon>Bacillati</taxon>
        <taxon>Actinomycetota</taxon>
        <taxon>Actinomycetes</taxon>
        <taxon>Mycobacteriales</taxon>
        <taxon>Tsukamurellaceae</taxon>
        <taxon>Tsukamurella</taxon>
    </lineage>
</organism>
<sequence>MRMLQSIRSVVVIAALAVSLALGGCAKAGADTTCKDFVAMSEADQTEQVQKMYKDKHGEEPAAGAATALRAEAIAYCKTAGKEDTKIKEVPIS</sequence>
<keyword evidence="1" id="KW-0732">Signal</keyword>
<proteinExistence type="predicted"/>
<feature type="signal peptide" evidence="1">
    <location>
        <begin position="1"/>
        <end position="30"/>
    </location>
</feature>
<dbReference type="GeneID" id="300995804"/>
<dbReference type="RefSeq" id="WP_139286039.1">
    <property type="nucleotide sequence ID" value="NZ_CP019066.1"/>
</dbReference>
<reference evidence="3" key="1">
    <citation type="submission" date="2016-10" db="EMBL/GenBank/DDBJ databases">
        <authorList>
            <person name="Varghese N."/>
            <person name="Submissions S."/>
        </authorList>
    </citation>
    <scope>NUCLEOTIDE SEQUENCE [LARGE SCALE GENOMIC DNA]</scope>
    <source>
        <strain evidence="3">DSM 44234</strain>
    </source>
</reference>
<dbReference type="EMBL" id="FNSA01000003">
    <property type="protein sequence ID" value="SEB70924.1"/>
    <property type="molecule type" value="Genomic_DNA"/>
</dbReference>
<dbReference type="AlphaFoldDB" id="A0A1H4LJP9"/>
<dbReference type="OrthoDB" id="4567275at2"/>
<evidence type="ECO:0000313" key="3">
    <source>
        <dbReference type="Proteomes" id="UP000182241"/>
    </source>
</evidence>
<feature type="chain" id="PRO_5010354027" evidence="1">
    <location>
        <begin position="31"/>
        <end position="93"/>
    </location>
</feature>
<dbReference type="PROSITE" id="PS51257">
    <property type="entry name" value="PROKAR_LIPOPROTEIN"/>
    <property type="match status" value="1"/>
</dbReference>
<keyword evidence="3" id="KW-1185">Reference proteome</keyword>
<evidence type="ECO:0000256" key="1">
    <source>
        <dbReference type="SAM" id="SignalP"/>
    </source>
</evidence>